<proteinExistence type="predicted"/>
<sequence length="125" mass="13522">MKGLFAFAFVKIGTVTCRGIKIKSVPGIRIFSEIKIKIENGTRTAIENATGTSHGAGRNLGKNEDELFAKKKSKRKRLQVCSVRLAAFSGGRGLSLAARGFNYGPDKIGPSFPSDLALVTPYRTF</sequence>
<evidence type="ECO:0000313" key="1">
    <source>
        <dbReference type="EMBL" id="GBP41457.1"/>
    </source>
</evidence>
<protein>
    <submittedName>
        <fullName evidence="1">Uncharacterized protein</fullName>
    </submittedName>
</protein>
<accession>A0A4C1VSZ7</accession>
<name>A0A4C1VSZ7_EUMVA</name>
<dbReference type="EMBL" id="BGZK01000399">
    <property type="protein sequence ID" value="GBP41457.1"/>
    <property type="molecule type" value="Genomic_DNA"/>
</dbReference>
<evidence type="ECO:0000313" key="2">
    <source>
        <dbReference type="Proteomes" id="UP000299102"/>
    </source>
</evidence>
<organism evidence="1 2">
    <name type="scientific">Eumeta variegata</name>
    <name type="common">Bagworm moth</name>
    <name type="synonym">Eumeta japonica</name>
    <dbReference type="NCBI Taxonomy" id="151549"/>
    <lineage>
        <taxon>Eukaryota</taxon>
        <taxon>Metazoa</taxon>
        <taxon>Ecdysozoa</taxon>
        <taxon>Arthropoda</taxon>
        <taxon>Hexapoda</taxon>
        <taxon>Insecta</taxon>
        <taxon>Pterygota</taxon>
        <taxon>Neoptera</taxon>
        <taxon>Endopterygota</taxon>
        <taxon>Lepidoptera</taxon>
        <taxon>Glossata</taxon>
        <taxon>Ditrysia</taxon>
        <taxon>Tineoidea</taxon>
        <taxon>Psychidae</taxon>
        <taxon>Oiketicinae</taxon>
        <taxon>Eumeta</taxon>
    </lineage>
</organism>
<dbReference type="AlphaFoldDB" id="A0A4C1VSZ7"/>
<comment type="caution">
    <text evidence="1">The sequence shown here is derived from an EMBL/GenBank/DDBJ whole genome shotgun (WGS) entry which is preliminary data.</text>
</comment>
<reference evidence="1 2" key="1">
    <citation type="journal article" date="2019" name="Commun. Biol.">
        <title>The bagworm genome reveals a unique fibroin gene that provides high tensile strength.</title>
        <authorList>
            <person name="Kono N."/>
            <person name="Nakamura H."/>
            <person name="Ohtoshi R."/>
            <person name="Tomita M."/>
            <person name="Numata K."/>
            <person name="Arakawa K."/>
        </authorList>
    </citation>
    <scope>NUCLEOTIDE SEQUENCE [LARGE SCALE GENOMIC DNA]</scope>
</reference>
<dbReference type="Proteomes" id="UP000299102">
    <property type="component" value="Unassembled WGS sequence"/>
</dbReference>
<gene>
    <name evidence="1" type="ORF">EVAR_36214_1</name>
</gene>
<keyword evidence="2" id="KW-1185">Reference proteome</keyword>